<proteinExistence type="predicted"/>
<feature type="compositionally biased region" description="Basic and acidic residues" evidence="1">
    <location>
        <begin position="36"/>
        <end position="67"/>
    </location>
</feature>
<reference evidence="2" key="1">
    <citation type="submission" date="2016-06" db="UniProtKB">
        <authorList>
            <consortium name="WormBaseParasite"/>
        </authorList>
    </citation>
    <scope>IDENTIFICATION</scope>
</reference>
<dbReference type="AlphaFoldDB" id="A0A183D960"/>
<feature type="region of interest" description="Disordered" evidence="1">
    <location>
        <begin position="1"/>
        <end position="122"/>
    </location>
</feature>
<accession>A0A183D960</accession>
<evidence type="ECO:0000256" key="1">
    <source>
        <dbReference type="SAM" id="MobiDB-lite"/>
    </source>
</evidence>
<sequence>LVIGELKKDDEDAPNKSKKAEETKKKDESAVASPGEVKKVENAENGRDAVRKPTEKAPIKEAEKKETATGGKRTYTTSKNAYDEPGSKMPRGREGAPYRGSAIGQRGSFLPKDFRPGWRPEMAPSAQPLLALRPKVPFGGGPASTANEYGYNANYSPYDRYKGPEDRFVGGIGGGGGGPDQNSSWRHGILLNFL</sequence>
<evidence type="ECO:0000313" key="2">
    <source>
        <dbReference type="WBParaSite" id="GPUH_0000525801-mRNA-1"/>
    </source>
</evidence>
<organism evidence="2">
    <name type="scientific">Gongylonema pulchrum</name>
    <dbReference type="NCBI Taxonomy" id="637853"/>
    <lineage>
        <taxon>Eukaryota</taxon>
        <taxon>Metazoa</taxon>
        <taxon>Ecdysozoa</taxon>
        <taxon>Nematoda</taxon>
        <taxon>Chromadorea</taxon>
        <taxon>Rhabditida</taxon>
        <taxon>Spirurina</taxon>
        <taxon>Spiruromorpha</taxon>
        <taxon>Spiruroidea</taxon>
        <taxon>Gongylonematidae</taxon>
        <taxon>Gongylonema</taxon>
    </lineage>
</organism>
<feature type="compositionally biased region" description="Basic and acidic residues" evidence="1">
    <location>
        <begin position="81"/>
        <end position="96"/>
    </location>
</feature>
<feature type="compositionally biased region" description="Basic and acidic residues" evidence="1">
    <location>
        <begin position="1"/>
        <end position="29"/>
    </location>
</feature>
<protein>
    <submittedName>
        <fullName evidence="2">Btz domain-containing protein</fullName>
    </submittedName>
</protein>
<name>A0A183D960_9BILA</name>
<dbReference type="WBParaSite" id="GPUH_0000525801-mRNA-1">
    <property type="protein sequence ID" value="GPUH_0000525801-mRNA-1"/>
    <property type="gene ID" value="GPUH_0000525801"/>
</dbReference>